<evidence type="ECO:0000259" key="6">
    <source>
        <dbReference type="Pfam" id="PF03946"/>
    </source>
</evidence>
<feature type="domain" description="Large ribosomal subunit protein uL11 N-terminal" evidence="6">
    <location>
        <begin position="10"/>
        <end position="66"/>
    </location>
</feature>
<dbReference type="Gene3D" id="3.30.1550.10">
    <property type="entry name" value="Ribosomal protein L11/L12, N-terminal domain"/>
    <property type="match status" value="1"/>
</dbReference>
<evidence type="ECO:0000256" key="3">
    <source>
        <dbReference type="ARBA" id="ARBA00023274"/>
    </source>
</evidence>
<keyword evidence="3 4" id="KW-0687">Ribonucleoprotein</keyword>
<keyword evidence="7" id="KW-0934">Plastid</keyword>
<dbReference type="SUPFAM" id="SSF54747">
    <property type="entry name" value="Ribosomal L11/L12e N-terminal domain"/>
    <property type="match status" value="1"/>
</dbReference>
<dbReference type="InterPro" id="IPR000911">
    <property type="entry name" value="Ribosomal_uL11"/>
</dbReference>
<name>A0A7G1MQH2_9STRA</name>
<dbReference type="NCBIfam" id="TIGR01632">
    <property type="entry name" value="L11_bact"/>
    <property type="match status" value="1"/>
</dbReference>
<dbReference type="InterPro" id="IPR006519">
    <property type="entry name" value="Ribosomal_uL11_bac-typ"/>
</dbReference>
<sequence length="143" mass="15755">MIKKKIAYLKLELKAGNATPLPPIGPALGQYGIDIASFCKEYNNKTKNLDQTIIPIVITIFIDKSYSFILKTPPTTKLLLQAINVSKGSIEPKKKIIGSISNIELEKIAKIKLPDFNTTNIKKIIKSILGTAKNMGINLKTQC</sequence>
<dbReference type="InterPro" id="IPR020784">
    <property type="entry name" value="Ribosomal_uL11_N"/>
</dbReference>
<dbReference type="SUPFAM" id="SSF46906">
    <property type="entry name" value="Ribosomal protein L11, C-terminal domain"/>
    <property type="match status" value="1"/>
</dbReference>
<dbReference type="InterPro" id="IPR036796">
    <property type="entry name" value="Ribosomal_uL11_N_sf"/>
</dbReference>
<dbReference type="AlphaFoldDB" id="A0A7G1MQH2"/>
<dbReference type="HAMAP" id="MF_00736">
    <property type="entry name" value="Ribosomal_uL11"/>
    <property type="match status" value="1"/>
</dbReference>
<evidence type="ECO:0000256" key="1">
    <source>
        <dbReference type="ARBA" id="ARBA00010537"/>
    </source>
</evidence>
<dbReference type="GO" id="GO:0006412">
    <property type="term" value="P:translation"/>
    <property type="evidence" value="ECO:0007669"/>
    <property type="project" value="InterPro"/>
</dbReference>
<dbReference type="CDD" id="cd00349">
    <property type="entry name" value="Ribosomal_L11"/>
    <property type="match status" value="1"/>
</dbReference>
<evidence type="ECO:0000259" key="5">
    <source>
        <dbReference type="Pfam" id="PF00298"/>
    </source>
</evidence>
<geneLocation type="plastid" evidence="7"/>
<dbReference type="GO" id="GO:0003735">
    <property type="term" value="F:structural constituent of ribosome"/>
    <property type="evidence" value="ECO:0007669"/>
    <property type="project" value="InterPro"/>
</dbReference>
<dbReference type="InterPro" id="IPR020783">
    <property type="entry name" value="Ribosomal_uL11_C"/>
</dbReference>
<dbReference type="GO" id="GO:0070180">
    <property type="term" value="F:large ribosomal subunit rRNA binding"/>
    <property type="evidence" value="ECO:0007669"/>
    <property type="project" value="TreeGrafter"/>
</dbReference>
<comment type="similarity">
    <text evidence="1 4">Belongs to the universal ribosomal protein uL11 family.</text>
</comment>
<protein>
    <submittedName>
        <fullName evidence="7">Ribosomal protein L11</fullName>
    </submittedName>
</protein>
<dbReference type="PANTHER" id="PTHR11661">
    <property type="entry name" value="60S RIBOSOMAL PROTEIN L12"/>
    <property type="match status" value="1"/>
</dbReference>
<dbReference type="Pfam" id="PF03946">
    <property type="entry name" value="Ribosomal_L11_N"/>
    <property type="match status" value="1"/>
</dbReference>
<accession>A0A7G1MQH2</accession>
<dbReference type="Gene3D" id="1.10.10.250">
    <property type="entry name" value="Ribosomal protein L11, C-terminal domain"/>
    <property type="match status" value="1"/>
</dbReference>
<dbReference type="EMBL" id="LC580440">
    <property type="protein sequence ID" value="BCL05903.1"/>
    <property type="molecule type" value="Genomic_DNA"/>
</dbReference>
<dbReference type="Pfam" id="PF00298">
    <property type="entry name" value="Ribosomal_L11"/>
    <property type="match status" value="1"/>
</dbReference>
<evidence type="ECO:0000256" key="2">
    <source>
        <dbReference type="ARBA" id="ARBA00022980"/>
    </source>
</evidence>
<proteinExistence type="inferred from homology"/>
<organism evidence="7">
    <name type="scientific">Pteridomonas sp. YPF1301</name>
    <dbReference type="NCBI Taxonomy" id="2766739"/>
    <lineage>
        <taxon>Eukaryota</taxon>
        <taxon>Sar</taxon>
        <taxon>Stramenopiles</taxon>
        <taxon>Ochrophyta</taxon>
        <taxon>Dictyochophyceae</taxon>
        <taxon>Pedinellales</taxon>
        <taxon>Pteridomonas</taxon>
    </lineage>
</organism>
<dbReference type="SMART" id="SM00649">
    <property type="entry name" value="RL11"/>
    <property type="match status" value="1"/>
</dbReference>
<keyword evidence="2 4" id="KW-0689">Ribosomal protein</keyword>
<evidence type="ECO:0000313" key="7">
    <source>
        <dbReference type="EMBL" id="BCL05903.1"/>
    </source>
</evidence>
<reference evidence="7" key="1">
    <citation type="submission" date="2020-09" db="EMBL/GenBank/DDBJ databases">
        <title>Highly reduced plastid genomes of the non-photosynthetic dictyochophyceans Pteridomonas spp. (Ochrophyta, SAR).</title>
        <authorList>
            <person name="Kayama M."/>
            <person name="Kamikawa R."/>
        </authorList>
    </citation>
    <scope>NUCLEOTIDE SEQUENCE</scope>
    <source>
        <strain evidence="7">YPF1301</strain>
    </source>
</reference>
<dbReference type="PANTHER" id="PTHR11661:SF1">
    <property type="entry name" value="LARGE RIBOSOMAL SUBUNIT PROTEIN UL11M"/>
    <property type="match status" value="1"/>
</dbReference>
<dbReference type="GO" id="GO:0005762">
    <property type="term" value="C:mitochondrial large ribosomal subunit"/>
    <property type="evidence" value="ECO:0007669"/>
    <property type="project" value="TreeGrafter"/>
</dbReference>
<gene>
    <name evidence="7" type="primary">rpl11</name>
</gene>
<dbReference type="InterPro" id="IPR036769">
    <property type="entry name" value="Ribosomal_uL11_C_sf"/>
</dbReference>
<evidence type="ECO:0000256" key="4">
    <source>
        <dbReference type="RuleBase" id="RU003978"/>
    </source>
</evidence>
<feature type="domain" description="Large ribosomal subunit protein uL11 C-terminal" evidence="5">
    <location>
        <begin position="71"/>
        <end position="138"/>
    </location>
</feature>